<evidence type="ECO:0000313" key="9">
    <source>
        <dbReference type="Proteomes" id="UP001152797"/>
    </source>
</evidence>
<dbReference type="Proteomes" id="UP001152797">
    <property type="component" value="Unassembled WGS sequence"/>
</dbReference>
<dbReference type="Gene3D" id="1.20.1250.20">
    <property type="entry name" value="MFS general substrate transporter like domains"/>
    <property type="match status" value="2"/>
</dbReference>
<dbReference type="InterPro" id="IPR036259">
    <property type="entry name" value="MFS_trans_sf"/>
</dbReference>
<proteinExistence type="predicted"/>
<evidence type="ECO:0000313" key="8">
    <source>
        <dbReference type="EMBL" id="CAL4786861.1"/>
    </source>
</evidence>
<keyword evidence="3 5" id="KW-1133">Transmembrane helix</keyword>
<reference evidence="7" key="2">
    <citation type="submission" date="2024-04" db="EMBL/GenBank/DDBJ databases">
        <authorList>
            <person name="Chen Y."/>
            <person name="Shah S."/>
            <person name="Dougan E. K."/>
            <person name="Thang M."/>
            <person name="Chan C."/>
        </authorList>
    </citation>
    <scope>NUCLEOTIDE SEQUENCE [LARGE SCALE GENOMIC DNA]</scope>
</reference>
<comment type="caution">
    <text evidence="6">The sequence shown here is derived from an EMBL/GenBank/DDBJ whole genome shotgun (WGS) entry which is preliminary data.</text>
</comment>
<dbReference type="InterPro" id="IPR011701">
    <property type="entry name" value="MFS"/>
</dbReference>
<evidence type="ECO:0000313" key="7">
    <source>
        <dbReference type="EMBL" id="CAL1152924.1"/>
    </source>
</evidence>
<feature type="transmembrane region" description="Helical" evidence="5">
    <location>
        <begin position="277"/>
        <end position="300"/>
    </location>
</feature>
<feature type="transmembrane region" description="Helical" evidence="5">
    <location>
        <begin position="63"/>
        <end position="82"/>
    </location>
</feature>
<dbReference type="GO" id="GO:0022857">
    <property type="term" value="F:transmembrane transporter activity"/>
    <property type="evidence" value="ECO:0007669"/>
    <property type="project" value="InterPro"/>
</dbReference>
<feature type="transmembrane region" description="Helical" evidence="5">
    <location>
        <begin position="124"/>
        <end position="150"/>
    </location>
</feature>
<comment type="subcellular location">
    <subcellularLocation>
        <location evidence="1">Membrane</location>
        <topology evidence="1">Multi-pass membrane protein</topology>
    </subcellularLocation>
</comment>
<organism evidence="6">
    <name type="scientific">Cladocopium goreaui</name>
    <dbReference type="NCBI Taxonomy" id="2562237"/>
    <lineage>
        <taxon>Eukaryota</taxon>
        <taxon>Sar</taxon>
        <taxon>Alveolata</taxon>
        <taxon>Dinophyceae</taxon>
        <taxon>Suessiales</taxon>
        <taxon>Symbiodiniaceae</taxon>
        <taxon>Cladocopium</taxon>
    </lineage>
</organism>
<evidence type="ECO:0000256" key="3">
    <source>
        <dbReference type="ARBA" id="ARBA00022989"/>
    </source>
</evidence>
<evidence type="ECO:0000256" key="5">
    <source>
        <dbReference type="SAM" id="Phobius"/>
    </source>
</evidence>
<feature type="transmembrane region" description="Helical" evidence="5">
    <location>
        <begin position="333"/>
        <end position="358"/>
    </location>
</feature>
<feature type="transmembrane region" description="Helical" evidence="5">
    <location>
        <begin position="370"/>
        <end position="388"/>
    </location>
</feature>
<dbReference type="AlphaFoldDB" id="A0A9P1CXI4"/>
<dbReference type="PANTHER" id="PTHR10924:SF6">
    <property type="entry name" value="SOLUTE CARRIER FAMILY 49 MEMBER A3"/>
    <property type="match status" value="1"/>
</dbReference>
<sequence length="442" mass="47336">MMRPTEPSPSVLSRSSRSGVLDSRRWHMLSIYMILGILNQTLWLSFAATPAATASRFDVDERFVAYLAVLCNAVYVPGSWLCTWLLRSHGLAKVMHVACWLQLFGSFLRWLADLLLRPISGPLGFLGLFCGQGVAAVASPLIMNTPAVFADAWFGKREREGVLAAGALSPIFGQGLGSALAGFIVGPDAQGTETLLAGQALLSLILALWTINQFMDAPGAVPSDGNSSTLREALQLLCRPHFFLILVIFNCGMALAASTLTLFGDIASNCGYTSTDAGFASGLFMIGGVSGSLGTGYVLGATRAYQTILRCSIFTAVLGGCLFLVMLRPANLLGLLITVTFFGAFMMSSLPALLSNAVEETFPTPPEISTTLLFNSAILLQVFFTPLAQFILNQDEGCSSWGSKYSSFNMYIGCFGCLLPALLYCGKNNRMLAENQESTFSS</sequence>
<feature type="transmembrane region" description="Helical" evidence="5">
    <location>
        <begin position="31"/>
        <end position="51"/>
    </location>
</feature>
<evidence type="ECO:0000256" key="2">
    <source>
        <dbReference type="ARBA" id="ARBA00022692"/>
    </source>
</evidence>
<protein>
    <submittedName>
        <fullName evidence="8">Major facilitator superfamily domain-containing protein 7-a</fullName>
    </submittedName>
</protein>
<dbReference type="OrthoDB" id="422206at2759"/>
<keyword evidence="9" id="KW-1185">Reference proteome</keyword>
<keyword evidence="4 5" id="KW-0472">Membrane</keyword>
<dbReference type="SUPFAM" id="SSF103473">
    <property type="entry name" value="MFS general substrate transporter"/>
    <property type="match status" value="1"/>
</dbReference>
<feature type="transmembrane region" description="Helical" evidence="5">
    <location>
        <begin position="162"/>
        <end position="184"/>
    </location>
</feature>
<dbReference type="Pfam" id="PF07690">
    <property type="entry name" value="MFS_1"/>
    <property type="match status" value="1"/>
</dbReference>
<feature type="transmembrane region" description="Helical" evidence="5">
    <location>
        <begin position="408"/>
        <end position="426"/>
    </location>
</feature>
<accession>A0A9P1CXI4</accession>
<dbReference type="EMBL" id="CAMXCT010002646">
    <property type="protein sequence ID" value="CAI3999549.1"/>
    <property type="molecule type" value="Genomic_DNA"/>
</dbReference>
<evidence type="ECO:0000256" key="4">
    <source>
        <dbReference type="ARBA" id="ARBA00023136"/>
    </source>
</evidence>
<keyword evidence="2 5" id="KW-0812">Transmembrane</keyword>
<dbReference type="PANTHER" id="PTHR10924">
    <property type="entry name" value="MAJOR FACILITATOR SUPERFAMILY PROTEIN-RELATED"/>
    <property type="match status" value="1"/>
</dbReference>
<dbReference type="GO" id="GO:0016020">
    <property type="term" value="C:membrane"/>
    <property type="evidence" value="ECO:0007669"/>
    <property type="project" value="UniProtKB-SubCell"/>
</dbReference>
<feature type="transmembrane region" description="Helical" evidence="5">
    <location>
        <begin position="196"/>
        <end position="215"/>
    </location>
</feature>
<evidence type="ECO:0000313" key="6">
    <source>
        <dbReference type="EMBL" id="CAI3999549.1"/>
    </source>
</evidence>
<feature type="transmembrane region" description="Helical" evidence="5">
    <location>
        <begin position="236"/>
        <end position="257"/>
    </location>
</feature>
<gene>
    <name evidence="6" type="ORF">C1SCF055_LOCUS25737</name>
</gene>
<dbReference type="EMBL" id="CAMXCT030002646">
    <property type="protein sequence ID" value="CAL4786861.1"/>
    <property type="molecule type" value="Genomic_DNA"/>
</dbReference>
<dbReference type="EMBL" id="CAMXCT020002646">
    <property type="protein sequence ID" value="CAL1152924.1"/>
    <property type="molecule type" value="Genomic_DNA"/>
</dbReference>
<name>A0A9P1CXI4_9DINO</name>
<dbReference type="InterPro" id="IPR049680">
    <property type="entry name" value="FLVCR1-2_SLC49-like"/>
</dbReference>
<reference evidence="6" key="1">
    <citation type="submission" date="2022-10" db="EMBL/GenBank/DDBJ databases">
        <authorList>
            <person name="Chen Y."/>
            <person name="Dougan E. K."/>
            <person name="Chan C."/>
            <person name="Rhodes N."/>
            <person name="Thang M."/>
        </authorList>
    </citation>
    <scope>NUCLEOTIDE SEQUENCE</scope>
</reference>
<feature type="transmembrane region" description="Helical" evidence="5">
    <location>
        <begin position="307"/>
        <end position="327"/>
    </location>
</feature>
<evidence type="ECO:0000256" key="1">
    <source>
        <dbReference type="ARBA" id="ARBA00004141"/>
    </source>
</evidence>